<feature type="domain" description="Sodium/calcium exchanger membrane region" evidence="14">
    <location>
        <begin position="3"/>
        <end position="140"/>
    </location>
</feature>
<dbReference type="PANTHER" id="PTHR43706:SF47">
    <property type="entry name" value="EXTERNAL NADH-UBIQUINONE OXIDOREDUCTASE 1, MITOCHONDRIAL-RELATED"/>
    <property type="match status" value="1"/>
</dbReference>
<feature type="transmembrane region" description="Helical" evidence="13">
    <location>
        <begin position="180"/>
        <end position="198"/>
    </location>
</feature>
<comment type="subcellular location">
    <subcellularLocation>
        <location evidence="1">Membrane</location>
        <topology evidence="1">Multi-pass membrane protein</topology>
    </subcellularLocation>
</comment>
<dbReference type="InterPro" id="IPR004837">
    <property type="entry name" value="NaCa_Exmemb"/>
</dbReference>
<keyword evidence="6" id="KW-0274">FAD</keyword>
<keyword evidence="9" id="KW-0560">Oxidoreductase</keyword>
<evidence type="ECO:0000256" key="5">
    <source>
        <dbReference type="ARBA" id="ARBA00022692"/>
    </source>
</evidence>
<dbReference type="Gene3D" id="6.10.280.80">
    <property type="entry name" value="NCX, peripheral helical region"/>
    <property type="match status" value="1"/>
</dbReference>
<dbReference type="Pfam" id="PF01699">
    <property type="entry name" value="Na_Ca_ex"/>
    <property type="match status" value="2"/>
</dbReference>
<dbReference type="GO" id="GO:0050136">
    <property type="term" value="F:NADH dehydrogenase (quinone) (non-electrogenic) activity"/>
    <property type="evidence" value="ECO:0007669"/>
    <property type="project" value="UniProtKB-EC"/>
</dbReference>
<accession>A0A2S8G1A1</accession>
<feature type="transmembrane region" description="Helical" evidence="13">
    <location>
        <begin position="77"/>
        <end position="95"/>
    </location>
</feature>
<comment type="catalytic activity">
    <reaction evidence="12">
        <text>a quinone + NADH + H(+) = a quinol + NAD(+)</text>
        <dbReference type="Rhea" id="RHEA:46160"/>
        <dbReference type="ChEBI" id="CHEBI:15378"/>
        <dbReference type="ChEBI" id="CHEBI:24646"/>
        <dbReference type="ChEBI" id="CHEBI:57540"/>
        <dbReference type="ChEBI" id="CHEBI:57945"/>
        <dbReference type="ChEBI" id="CHEBI:132124"/>
        <dbReference type="EC" id="1.6.5.9"/>
    </reaction>
</comment>
<comment type="similarity">
    <text evidence="2">Belongs to the NADH dehydrogenase family.</text>
</comment>
<feature type="transmembrane region" description="Helical" evidence="13">
    <location>
        <begin position="380"/>
        <end position="401"/>
    </location>
</feature>
<feature type="transmembrane region" description="Helical" evidence="13">
    <location>
        <begin position="281"/>
        <end position="301"/>
    </location>
</feature>
<feature type="transmembrane region" description="Helical" evidence="13">
    <location>
        <begin position="28"/>
        <end position="46"/>
    </location>
</feature>
<keyword evidence="7" id="KW-0809">Transit peptide</keyword>
<evidence type="ECO:0000256" key="11">
    <source>
        <dbReference type="ARBA" id="ARBA00023136"/>
    </source>
</evidence>
<dbReference type="Pfam" id="PF07992">
    <property type="entry name" value="Pyr_redox_2"/>
    <property type="match status" value="1"/>
</dbReference>
<evidence type="ECO:0000259" key="14">
    <source>
        <dbReference type="Pfam" id="PF01699"/>
    </source>
</evidence>
<name>A0A2S8G1A1_9BACT</name>
<feature type="transmembrane region" description="Helical" evidence="13">
    <location>
        <begin position="102"/>
        <end position="119"/>
    </location>
</feature>
<dbReference type="InterPro" id="IPR054585">
    <property type="entry name" value="NDH2-like_C"/>
</dbReference>
<dbReference type="PRINTS" id="PR00368">
    <property type="entry name" value="FADPNR"/>
</dbReference>
<reference evidence="17 18" key="1">
    <citation type="submission" date="2018-02" db="EMBL/GenBank/DDBJ databases">
        <title>Comparative genomes isolates from brazilian mangrove.</title>
        <authorList>
            <person name="Araujo J.E."/>
            <person name="Taketani R.G."/>
            <person name="Silva M.C.P."/>
            <person name="Loureco M.V."/>
            <person name="Andreote F.D."/>
        </authorList>
    </citation>
    <scope>NUCLEOTIDE SEQUENCE [LARGE SCALE GENOMIC DNA]</scope>
    <source>
        <strain evidence="17 18">NAP PRIS-MGV</strain>
    </source>
</reference>
<keyword evidence="8 13" id="KW-1133">Transmembrane helix</keyword>
<evidence type="ECO:0000259" key="16">
    <source>
        <dbReference type="Pfam" id="PF22366"/>
    </source>
</evidence>
<evidence type="ECO:0000313" key="17">
    <source>
        <dbReference type="EMBL" id="PQO38090.1"/>
    </source>
</evidence>
<evidence type="ECO:0000256" key="13">
    <source>
        <dbReference type="SAM" id="Phobius"/>
    </source>
</evidence>
<dbReference type="GO" id="GO:0055085">
    <property type="term" value="P:transmembrane transport"/>
    <property type="evidence" value="ECO:0007669"/>
    <property type="project" value="InterPro"/>
</dbReference>
<feature type="transmembrane region" description="Helical" evidence="13">
    <location>
        <begin position="218"/>
        <end position="240"/>
    </location>
</feature>
<dbReference type="Gene3D" id="1.20.1420.30">
    <property type="entry name" value="NCX, central ion-binding region"/>
    <property type="match status" value="2"/>
</dbReference>
<dbReference type="InterPro" id="IPR044880">
    <property type="entry name" value="NCX_ion-bd_dom_sf"/>
</dbReference>
<evidence type="ECO:0000256" key="4">
    <source>
        <dbReference type="ARBA" id="ARBA00022630"/>
    </source>
</evidence>
<dbReference type="InterPro" id="IPR045024">
    <property type="entry name" value="NDH-2"/>
</dbReference>
<comment type="caution">
    <text evidence="17">The sequence shown here is derived from an EMBL/GenBank/DDBJ whole genome shotgun (WGS) entry which is preliminary data.</text>
</comment>
<dbReference type="Gene3D" id="3.50.50.100">
    <property type="match status" value="1"/>
</dbReference>
<gene>
    <name evidence="17" type="ORF">C5Y98_08380</name>
</gene>
<evidence type="ECO:0000256" key="7">
    <source>
        <dbReference type="ARBA" id="ARBA00022946"/>
    </source>
</evidence>
<evidence type="ECO:0000256" key="6">
    <source>
        <dbReference type="ARBA" id="ARBA00022827"/>
    </source>
</evidence>
<feature type="domain" description="FAD/NAD(P)-binding" evidence="15">
    <location>
        <begin position="383"/>
        <end position="709"/>
    </location>
</feature>
<feature type="transmembrane region" description="Helical" evidence="13">
    <location>
        <begin position="341"/>
        <end position="359"/>
    </location>
</feature>
<dbReference type="SUPFAM" id="SSF51905">
    <property type="entry name" value="FAD/NAD(P)-binding domain"/>
    <property type="match status" value="2"/>
</dbReference>
<dbReference type="Pfam" id="PF22366">
    <property type="entry name" value="NDH2_C"/>
    <property type="match status" value="1"/>
</dbReference>
<feature type="transmembrane region" description="Helical" evidence="13">
    <location>
        <begin position="252"/>
        <end position="275"/>
    </location>
</feature>
<feature type="transmembrane region" description="Helical" evidence="13">
    <location>
        <begin position="313"/>
        <end position="335"/>
    </location>
</feature>
<dbReference type="AlphaFoldDB" id="A0A2S8G1A1"/>
<proteinExistence type="inferred from homology"/>
<keyword evidence="5 13" id="KW-0812">Transmembrane</keyword>
<dbReference type="EC" id="1.6.5.9" evidence="3"/>
<organism evidence="17 18">
    <name type="scientific">Blastopirellula marina</name>
    <dbReference type="NCBI Taxonomy" id="124"/>
    <lineage>
        <taxon>Bacteria</taxon>
        <taxon>Pseudomonadati</taxon>
        <taxon>Planctomycetota</taxon>
        <taxon>Planctomycetia</taxon>
        <taxon>Pirellulales</taxon>
        <taxon>Pirellulaceae</taxon>
        <taxon>Blastopirellula</taxon>
    </lineage>
</organism>
<dbReference type="Proteomes" id="UP000239388">
    <property type="component" value="Unassembled WGS sequence"/>
</dbReference>
<dbReference type="OrthoDB" id="9781621at2"/>
<dbReference type="PRINTS" id="PR00411">
    <property type="entry name" value="PNDRDTASEI"/>
</dbReference>
<dbReference type="GO" id="GO:0016020">
    <property type="term" value="C:membrane"/>
    <property type="evidence" value="ECO:0007669"/>
    <property type="project" value="UniProtKB-SubCell"/>
</dbReference>
<dbReference type="RefSeq" id="WP_105353226.1">
    <property type="nucleotide sequence ID" value="NZ_PUIB01000011.1"/>
</dbReference>
<dbReference type="NCBIfam" id="TIGR00367">
    <property type="entry name" value="calcium/sodium antiporter"/>
    <property type="match status" value="1"/>
</dbReference>
<keyword evidence="11 13" id="KW-0472">Membrane</keyword>
<dbReference type="InterPro" id="IPR036188">
    <property type="entry name" value="FAD/NAD-bd_sf"/>
</dbReference>
<feature type="domain" description="Sodium/calcium exchanger membrane region" evidence="14">
    <location>
        <begin position="183"/>
        <end position="326"/>
    </location>
</feature>
<dbReference type="InterPro" id="IPR023753">
    <property type="entry name" value="FAD/NAD-binding_dom"/>
</dbReference>
<evidence type="ECO:0000256" key="2">
    <source>
        <dbReference type="ARBA" id="ARBA00005272"/>
    </source>
</evidence>
<evidence type="ECO:0000256" key="9">
    <source>
        <dbReference type="ARBA" id="ARBA00023002"/>
    </source>
</evidence>
<evidence type="ECO:0000256" key="8">
    <source>
        <dbReference type="ARBA" id="ARBA00022989"/>
    </source>
</evidence>
<protein>
    <recommendedName>
        <fullName evidence="3">NADH:ubiquinone reductase (non-electrogenic)</fullName>
        <ecNumber evidence="3">1.6.5.9</ecNumber>
    </recommendedName>
</protein>
<evidence type="ECO:0000256" key="1">
    <source>
        <dbReference type="ARBA" id="ARBA00004141"/>
    </source>
</evidence>
<dbReference type="InterPro" id="IPR004481">
    <property type="entry name" value="K/Na/Ca-exchanger"/>
</dbReference>
<evidence type="ECO:0000313" key="18">
    <source>
        <dbReference type="Proteomes" id="UP000239388"/>
    </source>
</evidence>
<feature type="transmembrane region" description="Helical" evidence="13">
    <location>
        <begin position="125"/>
        <end position="144"/>
    </location>
</feature>
<keyword evidence="4" id="KW-0285">Flavoprotein</keyword>
<dbReference type="PANTHER" id="PTHR43706">
    <property type="entry name" value="NADH DEHYDROGENASE"/>
    <property type="match status" value="1"/>
</dbReference>
<evidence type="ECO:0000256" key="12">
    <source>
        <dbReference type="ARBA" id="ARBA00047599"/>
    </source>
</evidence>
<evidence type="ECO:0000259" key="15">
    <source>
        <dbReference type="Pfam" id="PF07992"/>
    </source>
</evidence>
<evidence type="ECO:0000256" key="10">
    <source>
        <dbReference type="ARBA" id="ARBA00023027"/>
    </source>
</evidence>
<sequence length="825" mass="88230">MIALLLIVVGLIALVVGAELLVRGASRLAASAGISSLIIGLTVVAFGTSAPEMAVSVTSSLAGSSDVAVGNVTGSNIFNVLLILGLSALITPLVVDQKLVRFDVPLILFVSIVVWVFAYDLKISQGEGALLFAGLIAYTIRCLLVGRKESAAVKQEYENAYHQPESTEEITTKSSGWSNLAWQFALIVGGLTLLVVGAHCLVEGATTTARSLGVSELVIGLTIVAAGTSLPELATSLVAAMRGERDIAVGNVIGSNLFNLLGVLGLSAAVLPGGIDVAEQAWKFDLPVMIAVAAACLPVFFTGHRISRGEGILFVAYYIAYVVALVLSATGSQALPAFEILMIWFAMPLTVITLLITVARSIDQWRWQSARERFTHSGNTLPHVVVIGGGFGGLAVARNLGRTEARVTLIDRRNFHLFQPLLYQVATGSLSPANIAAPLRNILRRHWNVSVRLEEVADIDLARKSVLLADGDRVPFDYLVVAAGVRHSYFGNGQWEPAAPGLKTIEDATEIRRRILSAFEAAENETDASRRRQLLTFVIVGGGPTGVELAGSLAEIARHTMEFEFRRINPSSAQIILVEAADRILGMYPPELSTKAQTSLERLGVSVRCKTRVLQVEEGLLTLASPTGEEELLPATTILWAAGIEASPLAKRLGEQAGVAIDRAGRVAVNSDLSLDGFPNVFVIGDMAACSDADGKPLPGIAPVAMQQGKYVAKVIRDELPGRVVATADKREPFHYHHQGSLATIGRSAAVAHIGGWQLSGFLAWTLWLVIHIANLSQFESRILVFVQWIWSFITFGRSARLITGVHHDAIAPQPESHEPDQVNV</sequence>
<feature type="domain" description="External alternative NADH-ubiquinone oxidoreductase-like C-terminal" evidence="16">
    <location>
        <begin position="738"/>
        <end position="798"/>
    </location>
</feature>
<dbReference type="EMBL" id="PUIB01000011">
    <property type="protein sequence ID" value="PQO38090.1"/>
    <property type="molecule type" value="Genomic_DNA"/>
</dbReference>
<keyword evidence="10" id="KW-0520">NAD</keyword>
<evidence type="ECO:0000256" key="3">
    <source>
        <dbReference type="ARBA" id="ARBA00012637"/>
    </source>
</evidence>